<dbReference type="RefSeq" id="WP_285613249.1">
    <property type="nucleotide sequence ID" value="NZ_BSSD01000014.1"/>
</dbReference>
<reference evidence="2" key="1">
    <citation type="submission" date="2023-02" db="EMBL/GenBank/DDBJ databases">
        <title>Actinokineospora globicatena NBRC 15670.</title>
        <authorList>
            <person name="Ichikawa N."/>
            <person name="Sato H."/>
            <person name="Tonouchi N."/>
        </authorList>
    </citation>
    <scope>NUCLEOTIDE SEQUENCE</scope>
    <source>
        <strain evidence="2">NBRC 15670</strain>
    </source>
</reference>
<gene>
    <name evidence="2" type="ORF">Aglo03_62640</name>
</gene>
<dbReference type="Gene3D" id="3.40.50.410">
    <property type="entry name" value="von Willebrand factor, type A domain"/>
    <property type="match status" value="1"/>
</dbReference>
<evidence type="ECO:0000313" key="3">
    <source>
        <dbReference type="Proteomes" id="UP001165042"/>
    </source>
</evidence>
<dbReference type="AlphaFoldDB" id="A0A9W6VDX5"/>
<comment type="caution">
    <text evidence="2">The sequence shown here is derived from an EMBL/GenBank/DDBJ whole genome shotgun (WGS) entry which is preliminary data.</text>
</comment>
<sequence>MSQPADKHTSILAVDVESYGDVRRTDRHQKVVRDGLYAALHRALDRARLPWGYHEDRGDGLFLLVPDVPKGELVASLPHELAAALREHNADHGPETQIRLRVVVHAGEVGTDDNGKHGRDLDHAFRLLDSQPLRDVLADSSGVLAIAVSDWFFEHVVKHQPAANPAIYRSYTVRQKETKTTTWICTPDSPRPVRAKPSLRLPAVQLPKLPKVQLPRPRWQAVVLTSLLLLAPTTNLLAGAAAPDTRCANPVQLNVLTSTEMAPALRLLALNFERTSYQADENKCRQARVLVMADTYGGAVDALGQGWSGGNDLRDHGPEPHVWVPDSTVDIDHVAARLAKVPGIGATLEQRPGIARSPIVLAAPKSVVDALRPVGGQWVTWQSVVQAASSRGGFSRPDPRSSSAGMLATIAYFRYRLDQPQLTPQVMSAESVPRLVHGAEREIPFAPNRDSGSLLCTIRANPGQLAALVSEKAVIDYNRGRQLGSDCSATARPEALTPLYLRTDSPVQDYPFVVVRWTDRPEHHQRRQVIDRFYEYLMSPSAAADLRNSGFRDPGGHIGRDEGQVPALPRPLPVSPESAFDEVESAAVAGSTHPRVLFAVDVGQTMGAPFQRGNRVQAATELVRRLLQEFGDTDEVGLLAFGRTAEDVVPLGTGQTSAIRKAARPDFPLTAGNSDVYGAIEAGMDRLRADRTADGTDLLVIVTDSATADVSQADMPALKAKVAGQGPRPTRLLVINLLAGACRSAGLTDIATAAAGRCIDLASVETDAARLANLVAIGLWR</sequence>
<name>A0A9W6VDX5_9PSEU</name>
<dbReference type="InterPro" id="IPR002035">
    <property type="entry name" value="VWF_A"/>
</dbReference>
<dbReference type="SMART" id="SM00327">
    <property type="entry name" value="VWA"/>
    <property type="match status" value="1"/>
</dbReference>
<dbReference type="InterPro" id="IPR029787">
    <property type="entry name" value="Nucleotide_cyclase"/>
</dbReference>
<organism evidence="2 3">
    <name type="scientific">Actinokineospora globicatena</name>
    <dbReference type="NCBI Taxonomy" id="103729"/>
    <lineage>
        <taxon>Bacteria</taxon>
        <taxon>Bacillati</taxon>
        <taxon>Actinomycetota</taxon>
        <taxon>Actinomycetes</taxon>
        <taxon>Pseudonocardiales</taxon>
        <taxon>Pseudonocardiaceae</taxon>
        <taxon>Actinokineospora</taxon>
    </lineage>
</organism>
<feature type="domain" description="VWFA" evidence="1">
    <location>
        <begin position="595"/>
        <end position="779"/>
    </location>
</feature>
<dbReference type="Gene3D" id="3.30.70.1230">
    <property type="entry name" value="Nucleotide cyclase"/>
    <property type="match status" value="1"/>
</dbReference>
<dbReference type="Proteomes" id="UP001165042">
    <property type="component" value="Unassembled WGS sequence"/>
</dbReference>
<dbReference type="PROSITE" id="PS50234">
    <property type="entry name" value="VWFA"/>
    <property type="match status" value="1"/>
</dbReference>
<protein>
    <recommendedName>
        <fullName evidence="1">VWFA domain-containing protein</fullName>
    </recommendedName>
</protein>
<evidence type="ECO:0000259" key="1">
    <source>
        <dbReference type="PROSITE" id="PS50234"/>
    </source>
</evidence>
<dbReference type="SUPFAM" id="SSF53300">
    <property type="entry name" value="vWA-like"/>
    <property type="match status" value="1"/>
</dbReference>
<accession>A0A9W6VDX5</accession>
<dbReference type="Pfam" id="PF13531">
    <property type="entry name" value="SBP_bac_11"/>
    <property type="match status" value="1"/>
</dbReference>
<dbReference type="Pfam" id="PF13519">
    <property type="entry name" value="VWA_2"/>
    <property type="match status" value="1"/>
</dbReference>
<keyword evidence="3" id="KW-1185">Reference proteome</keyword>
<dbReference type="InterPro" id="IPR036465">
    <property type="entry name" value="vWFA_dom_sf"/>
</dbReference>
<dbReference type="CDD" id="cd00198">
    <property type="entry name" value="vWFA"/>
    <property type="match status" value="1"/>
</dbReference>
<evidence type="ECO:0000313" key="2">
    <source>
        <dbReference type="EMBL" id="GLW95448.1"/>
    </source>
</evidence>
<dbReference type="EMBL" id="BSSD01000014">
    <property type="protein sequence ID" value="GLW95448.1"/>
    <property type="molecule type" value="Genomic_DNA"/>
</dbReference>
<proteinExistence type="predicted"/>